<keyword evidence="1" id="KW-0732">Signal</keyword>
<protein>
    <submittedName>
        <fullName evidence="2">Uncharacterized protein</fullName>
    </submittedName>
</protein>
<feature type="signal peptide" evidence="1">
    <location>
        <begin position="1"/>
        <end position="21"/>
    </location>
</feature>
<evidence type="ECO:0000313" key="3">
    <source>
        <dbReference type="Proteomes" id="UP000614058"/>
    </source>
</evidence>
<name>A0ABS1BWD3_9NEIS</name>
<dbReference type="RefSeq" id="WP_200523386.1">
    <property type="nucleotide sequence ID" value="NZ_JAEHNZ010000006.1"/>
</dbReference>
<evidence type="ECO:0000313" key="2">
    <source>
        <dbReference type="EMBL" id="MBK0397453.1"/>
    </source>
</evidence>
<reference evidence="2 3" key="1">
    <citation type="journal article" date="2021" name="Pathogens">
        <title>Isolation and Characterization of Kingella bonacorsii sp. nov., A Novel Kingella Species Detected in a Stable Periodontitis Subject.</title>
        <authorList>
            <person name="Antezack A."/>
            <person name="Boxberger M."/>
            <person name="Rolland C."/>
            <person name="Monnet-Corti V."/>
            <person name="La Scola B."/>
        </authorList>
    </citation>
    <scope>NUCLEOTIDE SEQUENCE [LARGE SCALE GENOMIC DNA]</scope>
    <source>
        <strain evidence="2 3">Marseille-Q4569</strain>
    </source>
</reference>
<accession>A0ABS1BWD3</accession>
<dbReference type="Proteomes" id="UP000614058">
    <property type="component" value="Unassembled WGS sequence"/>
</dbReference>
<keyword evidence="3" id="KW-1185">Reference proteome</keyword>
<proteinExistence type="predicted"/>
<comment type="caution">
    <text evidence="2">The sequence shown here is derived from an EMBL/GenBank/DDBJ whole genome shotgun (WGS) entry which is preliminary data.</text>
</comment>
<sequence>MPRLLPALLLAANLFAAPVYAQTATEPDTELAEFARFAQTLTIKQKTELLNELVQKTNAALAHESTEVFESIKISHRYPRSRSLDYTLTIRPQLAPAINLKRLQSPEGKARFQNLLQKAMGNACRDKLSRTLFEALGIREIRAAFTLNGRAINQSRMALSECNRFYPPIAN</sequence>
<feature type="chain" id="PRO_5046935812" evidence="1">
    <location>
        <begin position="22"/>
        <end position="171"/>
    </location>
</feature>
<dbReference type="EMBL" id="JAEHNZ010000006">
    <property type="protein sequence ID" value="MBK0397453.1"/>
    <property type="molecule type" value="Genomic_DNA"/>
</dbReference>
<evidence type="ECO:0000256" key="1">
    <source>
        <dbReference type="SAM" id="SignalP"/>
    </source>
</evidence>
<gene>
    <name evidence="2" type="ORF">JDW22_12955</name>
</gene>
<organism evidence="2 3">
    <name type="scientific">Kingella bonacorsii</name>
    <dbReference type="NCBI Taxonomy" id="2796361"/>
    <lineage>
        <taxon>Bacteria</taxon>
        <taxon>Pseudomonadati</taxon>
        <taxon>Pseudomonadota</taxon>
        <taxon>Betaproteobacteria</taxon>
        <taxon>Neisseriales</taxon>
        <taxon>Neisseriaceae</taxon>
        <taxon>Kingella</taxon>
    </lineage>
</organism>